<evidence type="ECO:0000313" key="2">
    <source>
        <dbReference type="EMBL" id="OXR44987.1"/>
    </source>
</evidence>
<protein>
    <submittedName>
        <fullName evidence="2">Uncharacterized protein</fullName>
    </submittedName>
</protein>
<evidence type="ECO:0000256" key="1">
    <source>
        <dbReference type="SAM" id="MobiDB-lite"/>
    </source>
</evidence>
<accession>A0A231H8B3</accession>
<dbReference type="Proteomes" id="UP000215506">
    <property type="component" value="Unassembled WGS sequence"/>
</dbReference>
<name>A0A231H8B3_9NOCA</name>
<evidence type="ECO:0000313" key="3">
    <source>
        <dbReference type="Proteomes" id="UP000215506"/>
    </source>
</evidence>
<reference evidence="2 3" key="1">
    <citation type="submission" date="2017-07" db="EMBL/GenBank/DDBJ databases">
        <title>First draft Genome Sequence of Nocardia cerradoensis isolated from human infection.</title>
        <authorList>
            <person name="Carrasco G."/>
        </authorList>
    </citation>
    <scope>NUCLEOTIDE SEQUENCE [LARGE SCALE GENOMIC DNA]</scope>
    <source>
        <strain evidence="2 3">CNM20130759</strain>
    </source>
</reference>
<comment type="caution">
    <text evidence="2">The sequence shown here is derived from an EMBL/GenBank/DDBJ whole genome shotgun (WGS) entry which is preliminary data.</text>
</comment>
<organism evidence="2 3">
    <name type="scientific">Nocardia cerradoensis</name>
    <dbReference type="NCBI Taxonomy" id="85688"/>
    <lineage>
        <taxon>Bacteria</taxon>
        <taxon>Bacillati</taxon>
        <taxon>Actinomycetota</taxon>
        <taxon>Actinomycetes</taxon>
        <taxon>Mycobacteriales</taxon>
        <taxon>Nocardiaceae</taxon>
        <taxon>Nocardia</taxon>
    </lineage>
</organism>
<keyword evidence="3" id="KW-1185">Reference proteome</keyword>
<gene>
    <name evidence="2" type="ORF">B7C42_02944</name>
</gene>
<dbReference type="AlphaFoldDB" id="A0A231H8B3"/>
<dbReference type="EMBL" id="NGAF01000005">
    <property type="protein sequence ID" value="OXR44987.1"/>
    <property type="molecule type" value="Genomic_DNA"/>
</dbReference>
<feature type="region of interest" description="Disordered" evidence="1">
    <location>
        <begin position="1"/>
        <end position="21"/>
    </location>
</feature>
<proteinExistence type="predicted"/>
<sequence length="48" mass="5126">MLTCLDPRQRGPKGSCPAMRTTDVDRLAGGVRRTVAVATPGLRAEGMR</sequence>